<organism evidence="2 3">
    <name type="scientific">Portunus trituberculatus</name>
    <name type="common">Swimming crab</name>
    <name type="synonym">Neptunus trituberculatus</name>
    <dbReference type="NCBI Taxonomy" id="210409"/>
    <lineage>
        <taxon>Eukaryota</taxon>
        <taxon>Metazoa</taxon>
        <taxon>Ecdysozoa</taxon>
        <taxon>Arthropoda</taxon>
        <taxon>Crustacea</taxon>
        <taxon>Multicrustacea</taxon>
        <taxon>Malacostraca</taxon>
        <taxon>Eumalacostraca</taxon>
        <taxon>Eucarida</taxon>
        <taxon>Decapoda</taxon>
        <taxon>Pleocyemata</taxon>
        <taxon>Brachyura</taxon>
        <taxon>Eubrachyura</taxon>
        <taxon>Portunoidea</taxon>
        <taxon>Portunidae</taxon>
        <taxon>Portuninae</taxon>
        <taxon>Portunus</taxon>
    </lineage>
</organism>
<name>A0A5B7K8J4_PORTR</name>
<gene>
    <name evidence="2" type="ORF">E2C01_101046</name>
</gene>
<keyword evidence="1" id="KW-0812">Transmembrane</keyword>
<feature type="transmembrane region" description="Helical" evidence="1">
    <location>
        <begin position="38"/>
        <end position="57"/>
    </location>
</feature>
<sequence length="66" mass="8015">MENKSCNRESKSCSVKYGIFYRFVYTRDSCWARYDSNYSQIFFLFSLHYLFLSYQIVPYRSSFALS</sequence>
<dbReference type="EMBL" id="VSRR010145397">
    <property type="protein sequence ID" value="MPD05311.1"/>
    <property type="molecule type" value="Genomic_DNA"/>
</dbReference>
<reference evidence="2 3" key="1">
    <citation type="submission" date="2019-05" db="EMBL/GenBank/DDBJ databases">
        <title>Another draft genome of Portunus trituberculatus and its Hox gene families provides insights of decapod evolution.</title>
        <authorList>
            <person name="Jeong J.-H."/>
            <person name="Song I."/>
            <person name="Kim S."/>
            <person name="Choi T."/>
            <person name="Kim D."/>
            <person name="Ryu S."/>
            <person name="Kim W."/>
        </authorList>
    </citation>
    <scope>NUCLEOTIDE SEQUENCE [LARGE SCALE GENOMIC DNA]</scope>
    <source>
        <tissue evidence="2">Muscle</tissue>
    </source>
</reference>
<evidence type="ECO:0000313" key="3">
    <source>
        <dbReference type="Proteomes" id="UP000324222"/>
    </source>
</evidence>
<keyword evidence="1" id="KW-0472">Membrane</keyword>
<accession>A0A5B7K8J4</accession>
<keyword evidence="1" id="KW-1133">Transmembrane helix</keyword>
<dbReference type="AlphaFoldDB" id="A0A5B7K8J4"/>
<keyword evidence="3" id="KW-1185">Reference proteome</keyword>
<proteinExistence type="predicted"/>
<evidence type="ECO:0000256" key="1">
    <source>
        <dbReference type="SAM" id="Phobius"/>
    </source>
</evidence>
<dbReference type="Proteomes" id="UP000324222">
    <property type="component" value="Unassembled WGS sequence"/>
</dbReference>
<comment type="caution">
    <text evidence="2">The sequence shown here is derived from an EMBL/GenBank/DDBJ whole genome shotgun (WGS) entry which is preliminary data.</text>
</comment>
<evidence type="ECO:0000313" key="2">
    <source>
        <dbReference type="EMBL" id="MPD05311.1"/>
    </source>
</evidence>
<protein>
    <submittedName>
        <fullName evidence="2">Uncharacterized protein</fullName>
    </submittedName>
</protein>